<dbReference type="GO" id="GO:0006386">
    <property type="term" value="P:termination of RNA polymerase III transcription"/>
    <property type="evidence" value="ECO:0007669"/>
    <property type="project" value="TreeGrafter"/>
</dbReference>
<evidence type="ECO:0000256" key="8">
    <source>
        <dbReference type="PIRNR" id="PIRNR005586"/>
    </source>
</evidence>
<dbReference type="SUPFAM" id="SSF57783">
    <property type="entry name" value="Zinc beta-ribbon"/>
    <property type="match status" value="1"/>
</dbReference>
<evidence type="ECO:0000256" key="5">
    <source>
        <dbReference type="ARBA" id="ARBA00022833"/>
    </source>
</evidence>
<comment type="caution">
    <text evidence="13">The sequence shown here is derived from an EMBL/GenBank/DDBJ whole genome shotgun (WGS) entry which is preliminary data.</text>
</comment>
<dbReference type="Pfam" id="PF01096">
    <property type="entry name" value="Zn_ribbon_TFIIS"/>
    <property type="match status" value="1"/>
</dbReference>
<dbReference type="PROSITE" id="PS51133">
    <property type="entry name" value="ZF_TFIIS_2"/>
    <property type="match status" value="1"/>
</dbReference>
<dbReference type="GO" id="GO:0003899">
    <property type="term" value="F:DNA-directed RNA polymerase activity"/>
    <property type="evidence" value="ECO:0007669"/>
    <property type="project" value="InterPro"/>
</dbReference>
<sequence length="111" mass="13042">MEFCPTCGNMLLYELPNTGHSARFFCPTCPYVCQMKKRVKIKRHMRLVKKAIDPIFSENDQQNLPTTDTTCPACNYGKAAFYQVQIRSADEPMTTFYMCKRETCRNHWRED</sequence>
<dbReference type="Proteomes" id="UP000594638">
    <property type="component" value="Unassembled WGS sequence"/>
</dbReference>
<feature type="zinc finger region" description="C4-type" evidence="10">
    <location>
        <begin position="4"/>
        <end position="29"/>
    </location>
</feature>
<name>A0A8S0PYS3_OLEEU</name>
<dbReference type="PROSITE" id="PS01030">
    <property type="entry name" value="RNA_POL_M_15KD"/>
    <property type="match status" value="1"/>
</dbReference>
<feature type="domain" description="TFIIS-type" evidence="12">
    <location>
        <begin position="67"/>
        <end position="109"/>
    </location>
</feature>
<dbReference type="PANTHER" id="PTHR11239:SF12">
    <property type="entry name" value="DNA-DIRECTED RNA POLYMERASE III SUBUNIT RPC10"/>
    <property type="match status" value="1"/>
</dbReference>
<dbReference type="SMART" id="SM00440">
    <property type="entry name" value="ZnF_C2C2"/>
    <property type="match status" value="1"/>
</dbReference>
<evidence type="ECO:0000313" key="13">
    <source>
        <dbReference type="EMBL" id="CAA2958840.1"/>
    </source>
</evidence>
<evidence type="ECO:0000313" key="14">
    <source>
        <dbReference type="Proteomes" id="UP000594638"/>
    </source>
</evidence>
<feature type="binding site" evidence="9">
    <location>
        <position position="71"/>
    </location>
    <ligand>
        <name>Zn(2+)</name>
        <dbReference type="ChEBI" id="CHEBI:29105"/>
        <label>2</label>
    </ligand>
</feature>
<comment type="function">
    <text evidence="8">DNA-dependent RNA polymerase catalyzes the transcription of DNA into RNA using the four ribonucleoside triphosphates as substrates.</text>
</comment>
<dbReference type="AlphaFoldDB" id="A0A8S0PYS3"/>
<dbReference type="PIRSF" id="PIRSF005586">
    <property type="entry name" value="RNApol_RpoM"/>
    <property type="match status" value="1"/>
</dbReference>
<keyword evidence="3 9" id="KW-0479">Metal-binding</keyword>
<feature type="binding site" evidence="9">
    <location>
        <position position="26"/>
    </location>
    <ligand>
        <name>Zn(2+)</name>
        <dbReference type="ChEBI" id="CHEBI:29105"/>
        <label>1</label>
    </ligand>
</feature>
<dbReference type="Gene3D" id="2.20.70.10">
    <property type="match status" value="1"/>
</dbReference>
<organism evidence="13 14">
    <name type="scientific">Olea europaea subsp. europaea</name>
    <dbReference type="NCBI Taxonomy" id="158383"/>
    <lineage>
        <taxon>Eukaryota</taxon>
        <taxon>Viridiplantae</taxon>
        <taxon>Streptophyta</taxon>
        <taxon>Embryophyta</taxon>
        <taxon>Tracheophyta</taxon>
        <taxon>Spermatophyta</taxon>
        <taxon>Magnoliopsida</taxon>
        <taxon>eudicotyledons</taxon>
        <taxon>Gunneridae</taxon>
        <taxon>Pentapetalae</taxon>
        <taxon>asterids</taxon>
        <taxon>lamiids</taxon>
        <taxon>Lamiales</taxon>
        <taxon>Oleaceae</taxon>
        <taxon>Oleeae</taxon>
        <taxon>Olea</taxon>
    </lineage>
</organism>
<evidence type="ECO:0000256" key="9">
    <source>
        <dbReference type="PIRSR" id="PIRSR005586-1"/>
    </source>
</evidence>
<proteinExistence type="inferred from homology"/>
<evidence type="ECO:0000256" key="6">
    <source>
        <dbReference type="ARBA" id="ARBA00023163"/>
    </source>
</evidence>
<dbReference type="InterPro" id="IPR001529">
    <property type="entry name" value="Zn_ribbon_RPB9"/>
</dbReference>
<dbReference type="Pfam" id="PF02150">
    <property type="entry name" value="Zn_ribbon_RPB9"/>
    <property type="match status" value="1"/>
</dbReference>
<dbReference type="OrthoDB" id="282152at2759"/>
<dbReference type="GO" id="GO:0003676">
    <property type="term" value="F:nucleic acid binding"/>
    <property type="evidence" value="ECO:0007669"/>
    <property type="project" value="InterPro"/>
</dbReference>
<dbReference type="PROSITE" id="PS00466">
    <property type="entry name" value="ZF_TFIIS_1"/>
    <property type="match status" value="1"/>
</dbReference>
<dbReference type="GO" id="GO:0005666">
    <property type="term" value="C:RNA polymerase III complex"/>
    <property type="evidence" value="ECO:0007669"/>
    <property type="project" value="TreeGrafter"/>
</dbReference>
<feature type="binding site" evidence="9">
    <location>
        <position position="7"/>
    </location>
    <ligand>
        <name>Zn(2+)</name>
        <dbReference type="ChEBI" id="CHEBI:29105"/>
        <label>1</label>
    </ligand>
</feature>
<feature type="binding site" evidence="9">
    <location>
        <position position="104"/>
    </location>
    <ligand>
        <name>Zn(2+)</name>
        <dbReference type="ChEBI" id="CHEBI:29105"/>
        <label>2</label>
    </ligand>
</feature>
<dbReference type="SMART" id="SM00661">
    <property type="entry name" value="RPOL9"/>
    <property type="match status" value="1"/>
</dbReference>
<feature type="binding site" evidence="9">
    <location>
        <position position="99"/>
    </location>
    <ligand>
        <name>Zn(2+)</name>
        <dbReference type="ChEBI" id="CHEBI:29105"/>
        <label>2</label>
    </ligand>
</feature>
<dbReference type="InterPro" id="IPR019761">
    <property type="entry name" value="DNA-dir_RNA_pol-M_15_CS"/>
</dbReference>
<dbReference type="InterPro" id="IPR001222">
    <property type="entry name" value="Znf_TFIIS"/>
</dbReference>
<keyword evidence="6 8" id="KW-0804">Transcription</keyword>
<evidence type="ECO:0000256" key="2">
    <source>
        <dbReference type="ARBA" id="ARBA00022478"/>
    </source>
</evidence>
<keyword evidence="2 8" id="KW-0240">DNA-directed RNA polymerase</keyword>
<dbReference type="InterPro" id="IPR012164">
    <property type="entry name" value="Rpa12/Rpb9/Rpc10/TFS"/>
</dbReference>
<keyword evidence="4 10" id="KW-0863">Zinc-finger</keyword>
<keyword evidence="5 9" id="KW-0862">Zinc</keyword>
<feature type="binding site" evidence="9">
    <location>
        <position position="74"/>
    </location>
    <ligand>
        <name>Zn(2+)</name>
        <dbReference type="ChEBI" id="CHEBI:29105"/>
        <label>2</label>
    </ligand>
</feature>
<dbReference type="EMBL" id="CACTIH010000288">
    <property type="protein sequence ID" value="CAA2958840.1"/>
    <property type="molecule type" value="Genomic_DNA"/>
</dbReference>
<keyword evidence="7 8" id="KW-0539">Nucleus</keyword>
<evidence type="ECO:0000256" key="10">
    <source>
        <dbReference type="PIRSR" id="PIRSR005586-2"/>
    </source>
</evidence>
<dbReference type="PANTHER" id="PTHR11239">
    <property type="entry name" value="DNA-DIRECTED RNA POLYMERASE"/>
    <property type="match status" value="1"/>
</dbReference>
<dbReference type="InterPro" id="IPR034014">
    <property type="entry name" value="Zn_ribbon_RPC11_C"/>
</dbReference>
<accession>A0A8S0PYS3</accession>
<dbReference type="Gramene" id="OE9A041135T1">
    <property type="protein sequence ID" value="OE9A041135C1"/>
    <property type="gene ID" value="OE9A041135"/>
</dbReference>
<evidence type="ECO:0000256" key="1">
    <source>
        <dbReference type="ARBA" id="ARBA00004123"/>
    </source>
</evidence>
<evidence type="ECO:0000256" key="4">
    <source>
        <dbReference type="ARBA" id="ARBA00022771"/>
    </source>
</evidence>
<comment type="subcellular location">
    <subcellularLocation>
        <location evidence="1 8">Nucleus</location>
    </subcellularLocation>
</comment>
<dbReference type="Gramene" id="OE9A041135T2">
    <property type="protein sequence ID" value="OE9A041135C2"/>
    <property type="gene ID" value="OE9A041135"/>
</dbReference>
<evidence type="ECO:0000256" key="3">
    <source>
        <dbReference type="ARBA" id="ARBA00022723"/>
    </source>
</evidence>
<protein>
    <recommendedName>
        <fullName evidence="8">DNA-directed RNA polymerase subunit</fullName>
    </recommendedName>
</protein>
<comment type="similarity">
    <text evidence="8 11">Belongs to the archaeal rpoM/eukaryotic RPA12/RPB9/RPC11 RNA polymerase family.</text>
</comment>
<feature type="binding site" evidence="9">
    <location>
        <position position="4"/>
    </location>
    <ligand>
        <name>Zn(2+)</name>
        <dbReference type="ChEBI" id="CHEBI:29105"/>
        <label>1</label>
    </ligand>
</feature>
<dbReference type="GO" id="GO:0008270">
    <property type="term" value="F:zinc ion binding"/>
    <property type="evidence" value="ECO:0007669"/>
    <property type="project" value="UniProtKB-KW"/>
</dbReference>
<reference evidence="13 14" key="1">
    <citation type="submission" date="2019-12" db="EMBL/GenBank/DDBJ databases">
        <authorList>
            <person name="Alioto T."/>
            <person name="Alioto T."/>
            <person name="Gomez Garrido J."/>
        </authorList>
    </citation>
    <scope>NUCLEOTIDE SEQUENCE [LARGE SCALE GENOMIC DNA]</scope>
</reference>
<feature type="binding site" evidence="9">
    <location>
        <position position="29"/>
    </location>
    <ligand>
        <name>Zn(2+)</name>
        <dbReference type="ChEBI" id="CHEBI:29105"/>
        <label>1</label>
    </ligand>
</feature>
<evidence type="ECO:0000256" key="7">
    <source>
        <dbReference type="ARBA" id="ARBA00023242"/>
    </source>
</evidence>
<keyword evidence="14" id="KW-1185">Reference proteome</keyword>
<evidence type="ECO:0000256" key="11">
    <source>
        <dbReference type="RuleBase" id="RU003474"/>
    </source>
</evidence>
<evidence type="ECO:0000259" key="12">
    <source>
        <dbReference type="PROSITE" id="PS51133"/>
    </source>
</evidence>
<dbReference type="CDD" id="cd10509">
    <property type="entry name" value="Zn-ribbon_RPC11"/>
    <property type="match status" value="1"/>
</dbReference>
<gene>
    <name evidence="13" type="ORF">OLEA9_A041135</name>
</gene>
<dbReference type="Gene3D" id="2.20.25.10">
    <property type="match status" value="1"/>
</dbReference>